<evidence type="ECO:0000259" key="7">
    <source>
        <dbReference type="PROSITE" id="PS51085"/>
    </source>
</evidence>
<keyword evidence="5" id="KW-0411">Iron-sulfur</keyword>
<sequence>MTNRQHKLPVNVVVNGVRHEVHVDPRLALVDFLREDLELTGTNVGCRTGDCGACTVSVDGDVVKSCLSLAVSADGSEIRTIEGFAGEGEELSPIQTAFWNEFGFQCGYCLPGMLFCTEELLDENPDPNEAEIRHAIDGNLCRCTGYHGIVRSVKAAASARPCASRCAPAPAPE</sequence>
<accession>A0A0M3UFF9</accession>
<dbReference type="GO" id="GO:0051537">
    <property type="term" value="F:2 iron, 2 sulfur cluster binding"/>
    <property type="evidence" value="ECO:0007669"/>
    <property type="project" value="UniProtKB-KW"/>
</dbReference>
<dbReference type="Pfam" id="PF01799">
    <property type="entry name" value="Fer2_2"/>
    <property type="match status" value="1"/>
</dbReference>
<keyword evidence="9" id="KW-1185">Reference proteome</keyword>
<dbReference type="InterPro" id="IPR001041">
    <property type="entry name" value="2Fe-2S_ferredoxin-type"/>
</dbReference>
<evidence type="ECO:0000256" key="1">
    <source>
        <dbReference type="ARBA" id="ARBA00022714"/>
    </source>
</evidence>
<dbReference type="EMBL" id="CP012677">
    <property type="protein sequence ID" value="ALE91265.1"/>
    <property type="molecule type" value="Genomic_DNA"/>
</dbReference>
<dbReference type="InterPro" id="IPR006058">
    <property type="entry name" value="2Fe2S_fd_BS"/>
</dbReference>
<dbReference type="InterPro" id="IPR036884">
    <property type="entry name" value="2Fe-2S-bd_dom_sf"/>
</dbReference>
<dbReference type="RefSeq" id="WP_062004895.1">
    <property type="nucleotide sequence ID" value="NZ_CP012677.1"/>
</dbReference>
<dbReference type="PANTHER" id="PTHR44379">
    <property type="entry name" value="OXIDOREDUCTASE WITH IRON-SULFUR SUBUNIT"/>
    <property type="match status" value="1"/>
</dbReference>
<dbReference type="Gene3D" id="3.10.20.30">
    <property type="match status" value="1"/>
</dbReference>
<comment type="pathway">
    <text evidence="6">Alkaloid degradation; nicotine degradation.</text>
</comment>
<dbReference type="InterPro" id="IPR036010">
    <property type="entry name" value="2Fe-2S_ferredoxin-like_sf"/>
</dbReference>
<dbReference type="Gene3D" id="1.10.150.120">
    <property type="entry name" value="[2Fe-2S]-binding domain"/>
    <property type="match status" value="1"/>
</dbReference>
<dbReference type="Proteomes" id="UP000062833">
    <property type="component" value="Chromosome"/>
</dbReference>
<dbReference type="Pfam" id="PF00111">
    <property type="entry name" value="Fer2"/>
    <property type="match status" value="1"/>
</dbReference>
<organism evidence="8 9">
    <name type="scientific">Arthrobacter alpinus</name>
    <dbReference type="NCBI Taxonomy" id="656366"/>
    <lineage>
        <taxon>Bacteria</taxon>
        <taxon>Bacillati</taxon>
        <taxon>Actinomycetota</taxon>
        <taxon>Actinomycetes</taxon>
        <taxon>Micrococcales</taxon>
        <taxon>Micrococcaceae</taxon>
        <taxon>Arthrobacter</taxon>
    </lineage>
</organism>
<dbReference type="InterPro" id="IPR002888">
    <property type="entry name" value="2Fe-2S-bd"/>
</dbReference>
<evidence type="ECO:0000313" key="9">
    <source>
        <dbReference type="Proteomes" id="UP000062833"/>
    </source>
</evidence>
<dbReference type="PANTHER" id="PTHR44379:SF5">
    <property type="entry name" value="OXIDOREDUCTASE WITH IRON-SULFUR SUBUNIT"/>
    <property type="match status" value="1"/>
</dbReference>
<dbReference type="SUPFAM" id="SSF54292">
    <property type="entry name" value="2Fe-2S ferredoxin-like"/>
    <property type="match status" value="1"/>
</dbReference>
<dbReference type="FunFam" id="3.10.20.30:FF:000020">
    <property type="entry name" value="Xanthine dehydrogenase iron-sulfur subunit"/>
    <property type="match status" value="1"/>
</dbReference>
<dbReference type="PROSITE" id="PS51085">
    <property type="entry name" value="2FE2S_FER_2"/>
    <property type="match status" value="1"/>
</dbReference>
<dbReference type="GO" id="GO:0046872">
    <property type="term" value="F:metal ion binding"/>
    <property type="evidence" value="ECO:0007669"/>
    <property type="project" value="UniProtKB-KW"/>
</dbReference>
<evidence type="ECO:0000256" key="2">
    <source>
        <dbReference type="ARBA" id="ARBA00022723"/>
    </source>
</evidence>
<dbReference type="SUPFAM" id="SSF47741">
    <property type="entry name" value="CO dehydrogenase ISP C-domain like"/>
    <property type="match status" value="1"/>
</dbReference>
<dbReference type="PROSITE" id="PS00197">
    <property type="entry name" value="2FE2S_FER_1"/>
    <property type="match status" value="1"/>
</dbReference>
<keyword evidence="3" id="KW-0560">Oxidoreductase</keyword>
<dbReference type="CDD" id="cd00207">
    <property type="entry name" value="fer2"/>
    <property type="match status" value="1"/>
</dbReference>
<gene>
    <name evidence="8" type="ORF">AOC05_00995</name>
</gene>
<evidence type="ECO:0000313" key="8">
    <source>
        <dbReference type="EMBL" id="ALE91265.1"/>
    </source>
</evidence>
<reference evidence="9" key="1">
    <citation type="submission" date="2015-09" db="EMBL/GenBank/DDBJ databases">
        <title>Complete genome of Arthrobacter alpinus strain R3.8.</title>
        <authorList>
            <person name="See-Too W.S."/>
            <person name="Chan K.G."/>
        </authorList>
    </citation>
    <scope>NUCLEOTIDE SEQUENCE [LARGE SCALE GENOMIC DNA]</scope>
    <source>
        <strain evidence="9">R3.8</strain>
    </source>
</reference>
<dbReference type="GO" id="GO:0016491">
    <property type="term" value="F:oxidoreductase activity"/>
    <property type="evidence" value="ECO:0007669"/>
    <property type="project" value="UniProtKB-KW"/>
</dbReference>
<keyword evidence="4" id="KW-0408">Iron</keyword>
<dbReference type="PATRIC" id="fig|656366.3.peg.220"/>
<dbReference type="OrthoDB" id="9758509at2"/>
<name>A0A0M3UFF9_9MICC</name>
<evidence type="ECO:0000256" key="3">
    <source>
        <dbReference type="ARBA" id="ARBA00023002"/>
    </source>
</evidence>
<evidence type="ECO:0000256" key="4">
    <source>
        <dbReference type="ARBA" id="ARBA00023004"/>
    </source>
</evidence>
<feature type="domain" description="2Fe-2S ferredoxin-type" evidence="7">
    <location>
        <begin position="8"/>
        <end position="84"/>
    </location>
</feature>
<protein>
    <recommendedName>
        <fullName evidence="7">2Fe-2S ferredoxin-type domain-containing protein</fullName>
    </recommendedName>
</protein>
<keyword evidence="2" id="KW-0479">Metal-binding</keyword>
<keyword evidence="1" id="KW-0001">2Fe-2S</keyword>
<evidence type="ECO:0000256" key="6">
    <source>
        <dbReference type="ARBA" id="ARBA00060707"/>
    </source>
</evidence>
<dbReference type="KEGG" id="aaq:AOC05_00995"/>
<proteinExistence type="predicted"/>
<dbReference type="InterPro" id="IPR012675">
    <property type="entry name" value="Beta-grasp_dom_sf"/>
</dbReference>
<dbReference type="InterPro" id="IPR051452">
    <property type="entry name" value="Diverse_Oxidoreductases"/>
</dbReference>
<dbReference type="AlphaFoldDB" id="A0A0M3UFF9"/>
<evidence type="ECO:0000256" key="5">
    <source>
        <dbReference type="ARBA" id="ARBA00023014"/>
    </source>
</evidence>